<comment type="similarity">
    <text evidence="5 12">Belongs to the protoporphyrinogen/coproporphyrinogen oxidase family. Coproporphyrinogen III oxidase subfamily.</text>
</comment>
<evidence type="ECO:0000256" key="4">
    <source>
        <dbReference type="ARBA" id="ARBA00004744"/>
    </source>
</evidence>
<feature type="region of interest" description="Disordered" evidence="13">
    <location>
        <begin position="1"/>
        <end position="21"/>
    </location>
</feature>
<comment type="catalytic activity">
    <reaction evidence="1">
        <text>coproporphyrinogen III + 3 O2 = coproporphyrin III + 3 H2O2</text>
        <dbReference type="Rhea" id="RHEA:43436"/>
        <dbReference type="ChEBI" id="CHEBI:15379"/>
        <dbReference type="ChEBI" id="CHEBI:16240"/>
        <dbReference type="ChEBI" id="CHEBI:57309"/>
        <dbReference type="ChEBI" id="CHEBI:131725"/>
        <dbReference type="EC" id="1.3.3.15"/>
    </reaction>
    <physiologicalReaction direction="left-to-right" evidence="1">
        <dbReference type="Rhea" id="RHEA:43437"/>
    </physiologicalReaction>
</comment>
<evidence type="ECO:0000256" key="3">
    <source>
        <dbReference type="ARBA" id="ARBA00002185"/>
    </source>
</evidence>
<evidence type="ECO:0000256" key="12">
    <source>
        <dbReference type="RuleBase" id="RU364052"/>
    </source>
</evidence>
<comment type="cofactor">
    <cofactor evidence="2 12">
        <name>FAD</name>
        <dbReference type="ChEBI" id="CHEBI:57692"/>
    </cofactor>
</comment>
<gene>
    <name evidence="15" type="primary">cgoX</name>
    <name evidence="15" type="ORF">SCOCK_520002</name>
</gene>
<dbReference type="RefSeq" id="WP_251497162.1">
    <property type="nucleotide sequence ID" value="NZ_CAJSLV010000084.1"/>
</dbReference>
<feature type="domain" description="Amine oxidase" evidence="14">
    <location>
        <begin position="36"/>
        <end position="482"/>
    </location>
</feature>
<dbReference type="EMBL" id="CAJSLV010000084">
    <property type="protein sequence ID" value="CAG6397303.1"/>
    <property type="molecule type" value="Genomic_DNA"/>
</dbReference>
<evidence type="ECO:0000256" key="10">
    <source>
        <dbReference type="ARBA" id="ARBA00023002"/>
    </source>
</evidence>
<dbReference type="Gene3D" id="3.50.50.60">
    <property type="entry name" value="FAD/NAD(P)-binding domain"/>
    <property type="match status" value="1"/>
</dbReference>
<protein>
    <recommendedName>
        <fullName evidence="7 12">Coproporphyrinogen III oxidase</fullName>
        <ecNumber evidence="6 12">1.3.3.15</ecNumber>
    </recommendedName>
</protein>
<evidence type="ECO:0000313" key="15">
    <source>
        <dbReference type="EMBL" id="CAG6397303.1"/>
    </source>
</evidence>
<dbReference type="InterPro" id="IPR050464">
    <property type="entry name" value="Zeta_carotene_desat/Oxidored"/>
</dbReference>
<accession>A0A9W4GTQ5</accession>
<evidence type="ECO:0000259" key="14">
    <source>
        <dbReference type="Pfam" id="PF01593"/>
    </source>
</evidence>
<evidence type="ECO:0000256" key="5">
    <source>
        <dbReference type="ARBA" id="ARBA00008310"/>
    </source>
</evidence>
<proteinExistence type="inferred from homology"/>
<evidence type="ECO:0000256" key="13">
    <source>
        <dbReference type="SAM" id="MobiDB-lite"/>
    </source>
</evidence>
<comment type="caution">
    <text evidence="15">The sequence shown here is derived from an EMBL/GenBank/DDBJ whole genome shotgun (WGS) entry which is preliminary data.</text>
</comment>
<comment type="pathway">
    <text evidence="4 12">Porphyrin-containing compound metabolism; protoheme biosynthesis.</text>
</comment>
<dbReference type="Proteomes" id="UP001152519">
    <property type="component" value="Unassembled WGS sequence"/>
</dbReference>
<comment type="function">
    <text evidence="3 12">Involved in coproporphyrin-dependent heme b biosynthesis. Catalyzes the oxidation of coproporphyrinogen III to coproporphyrin III.</text>
</comment>
<organism evidence="15 16">
    <name type="scientific">Actinacidiphila cocklensis</name>
    <dbReference type="NCBI Taxonomy" id="887465"/>
    <lineage>
        <taxon>Bacteria</taxon>
        <taxon>Bacillati</taxon>
        <taxon>Actinomycetota</taxon>
        <taxon>Actinomycetes</taxon>
        <taxon>Kitasatosporales</taxon>
        <taxon>Streptomycetaceae</taxon>
        <taxon>Actinacidiphila</taxon>
    </lineage>
</organism>
<dbReference type="GO" id="GO:0005737">
    <property type="term" value="C:cytoplasm"/>
    <property type="evidence" value="ECO:0007669"/>
    <property type="project" value="UniProtKB-SubCell"/>
</dbReference>
<dbReference type="SUPFAM" id="SSF51905">
    <property type="entry name" value="FAD/NAD(P)-binding domain"/>
    <property type="match status" value="1"/>
</dbReference>
<evidence type="ECO:0000256" key="6">
    <source>
        <dbReference type="ARBA" id="ARBA00012402"/>
    </source>
</evidence>
<dbReference type="NCBIfam" id="TIGR00562">
    <property type="entry name" value="proto_IX_ox"/>
    <property type="match status" value="1"/>
</dbReference>
<evidence type="ECO:0000256" key="9">
    <source>
        <dbReference type="ARBA" id="ARBA00022827"/>
    </source>
</evidence>
<keyword evidence="11 12" id="KW-0350">Heme biosynthesis</keyword>
<keyword evidence="16" id="KW-1185">Reference proteome</keyword>
<keyword evidence="10 12" id="KW-0560">Oxidoreductase</keyword>
<dbReference type="SUPFAM" id="SSF54373">
    <property type="entry name" value="FAD-linked reductases, C-terminal domain"/>
    <property type="match status" value="1"/>
</dbReference>
<keyword evidence="9 12" id="KW-0274">FAD</keyword>
<dbReference type="InterPro" id="IPR036188">
    <property type="entry name" value="FAD/NAD-bd_sf"/>
</dbReference>
<keyword evidence="12" id="KW-0963">Cytoplasm</keyword>
<evidence type="ECO:0000256" key="7">
    <source>
        <dbReference type="ARBA" id="ARBA00019046"/>
    </source>
</evidence>
<dbReference type="Pfam" id="PF01593">
    <property type="entry name" value="Amino_oxidase"/>
    <property type="match status" value="1"/>
</dbReference>
<dbReference type="Gene3D" id="1.10.3110.10">
    <property type="entry name" value="protoporphyrinogen ix oxidase, domain 3"/>
    <property type="match status" value="1"/>
</dbReference>
<reference evidence="15" key="1">
    <citation type="submission" date="2021-05" db="EMBL/GenBank/DDBJ databases">
        <authorList>
            <person name="Arsene-Ploetze F."/>
        </authorList>
    </citation>
    <scope>NUCLEOTIDE SEQUENCE</scope>
    <source>
        <strain evidence="15">DSM 42138</strain>
    </source>
</reference>
<evidence type="ECO:0000256" key="8">
    <source>
        <dbReference type="ARBA" id="ARBA00022630"/>
    </source>
</evidence>
<dbReference type="InterPro" id="IPR004572">
    <property type="entry name" value="Protoporphyrinogen_oxidase"/>
</dbReference>
<evidence type="ECO:0000256" key="11">
    <source>
        <dbReference type="ARBA" id="ARBA00023133"/>
    </source>
</evidence>
<dbReference type="Gene3D" id="3.90.660.20">
    <property type="entry name" value="Protoporphyrinogen oxidase, mitochondrial, domain 2"/>
    <property type="match status" value="1"/>
</dbReference>
<dbReference type="PANTHER" id="PTHR42923">
    <property type="entry name" value="PROTOPORPHYRINOGEN OXIDASE"/>
    <property type="match status" value="1"/>
</dbReference>
<name>A0A9W4GTQ5_9ACTN</name>
<dbReference type="InterPro" id="IPR002937">
    <property type="entry name" value="Amino_oxidase"/>
</dbReference>
<dbReference type="PANTHER" id="PTHR42923:SF3">
    <property type="entry name" value="PROTOPORPHYRINOGEN OXIDASE"/>
    <property type="match status" value="1"/>
</dbReference>
<evidence type="ECO:0000256" key="1">
    <source>
        <dbReference type="ARBA" id="ARBA00001755"/>
    </source>
</evidence>
<sequence>MSETHSGTGAEAARGGAAGPGTGPAAGHVVVVGGGISGLAAAHRLAGAGARVTLVEASSRLGGKLHADEIAGMPVDLGAESILARRPEAVGLAREVGLGDDLEAPAVLGATVWTRGRLRPMPKGHVMGVPGDLGPLAASGVLSAAGLARLPLDHVLPRTEIDGDVAVGAYVAARLGHEVVDRLVEPLLGGVYAGNAYEISLRAAVPQLYAAARRGRSLIEAARGIQRKAAASTATGPVFNGIRGGIGRLPLAVAEACRAAGVVIETGAPVRELRRTGPHGWQVRLDDRAIDADAVVLAAPAPVAARLLGAESPAAAADLDSVDYASMALVTLAYRRSDLLRLPQSSGFLVPPVDGRTIKASTFSSRKWGWQDAAGGDTMVLRTSVGRYGDEADLAWDDADLVRLSREDLADAVGLLAAPVAARVTRWDSGLPQYPVGHVDRVARIREQVAKLPGLAVCGALYDGVGIPACVGSGQRAAAEVLATLVPAGQGGAGE</sequence>
<dbReference type="GO" id="GO:0004729">
    <property type="term" value="F:oxygen-dependent protoporphyrinogen oxidase activity"/>
    <property type="evidence" value="ECO:0007669"/>
    <property type="project" value="UniProtKB-UniRule"/>
</dbReference>
<dbReference type="AlphaFoldDB" id="A0A9W4GTQ5"/>
<keyword evidence="8 12" id="KW-0285">Flavoprotein</keyword>
<evidence type="ECO:0000313" key="16">
    <source>
        <dbReference type="Proteomes" id="UP001152519"/>
    </source>
</evidence>
<dbReference type="EC" id="1.3.3.15" evidence="6 12"/>
<evidence type="ECO:0000256" key="2">
    <source>
        <dbReference type="ARBA" id="ARBA00001974"/>
    </source>
</evidence>
<comment type="subcellular location">
    <subcellularLocation>
        <location evidence="12">Cytoplasm</location>
    </subcellularLocation>
</comment>
<dbReference type="GO" id="GO:0006783">
    <property type="term" value="P:heme biosynthetic process"/>
    <property type="evidence" value="ECO:0007669"/>
    <property type="project" value="UniProtKB-UniRule"/>
</dbReference>